<evidence type="ECO:0008006" key="5">
    <source>
        <dbReference type="Google" id="ProtNLM"/>
    </source>
</evidence>
<sequence>MLTLEWQDRQKIGILRMQDKVNVLTVDLRDKIREIFEQHIYINPQYRHMKALVITGMSGAGTQKTFSAGASLFEIREAISRLMEENESPIRTFLSGGHEFMKMFYSHSLRMRTFATFAIIGGAGAFGGGLELALSCNRCIGIRGSTVSFPEAFFGMLPGWGGTIRTFNKVSYAHYINLIEHSARVSVEEAFNMNLLDDIFDSEDAAIEYIASLDADKMERITREARVCHPVDIDQEIKNFIHRVKLVGIQNVIANITAFLKKKEG</sequence>
<reference evidence="3 4" key="1">
    <citation type="submission" date="2017-09" db="EMBL/GenBank/DDBJ databases">
        <title>Depth-based differentiation of microbial function through sediment-hosted aquifers and enrichment of novel symbionts in the deep terrestrial subsurface.</title>
        <authorList>
            <person name="Probst A.J."/>
            <person name="Ladd B."/>
            <person name="Jarett J.K."/>
            <person name="Geller-Mcgrath D.E."/>
            <person name="Sieber C.M."/>
            <person name="Emerson J.B."/>
            <person name="Anantharaman K."/>
            <person name="Thomas B.C."/>
            <person name="Malmstrom R."/>
            <person name="Stieglmeier M."/>
            <person name="Klingl A."/>
            <person name="Woyke T."/>
            <person name="Ryan C.M."/>
            <person name="Banfield J.F."/>
        </authorList>
    </citation>
    <scope>NUCLEOTIDE SEQUENCE [LARGE SCALE GENOMIC DNA]</scope>
    <source>
        <strain evidence="3">CG22_combo_CG10-13_8_21_14_all_47_15</strain>
    </source>
</reference>
<dbReference type="Pfam" id="PF00378">
    <property type="entry name" value="ECH_1"/>
    <property type="match status" value="1"/>
</dbReference>
<name>A0A2H0CUF9_9BACT</name>
<dbReference type="EMBL" id="PCTL01000032">
    <property type="protein sequence ID" value="PIP73048.1"/>
    <property type="molecule type" value="Genomic_DNA"/>
</dbReference>
<dbReference type="PANTHER" id="PTHR11941:SF27">
    <property type="entry name" value="ETHYLMALONYL-COA DECARBOXYLASE"/>
    <property type="match status" value="1"/>
</dbReference>
<gene>
    <name evidence="3" type="ORF">COW88_03195</name>
</gene>
<evidence type="ECO:0000256" key="2">
    <source>
        <dbReference type="SAM" id="Phobius"/>
    </source>
</evidence>
<evidence type="ECO:0000313" key="4">
    <source>
        <dbReference type="Proteomes" id="UP000230638"/>
    </source>
</evidence>
<dbReference type="GO" id="GO:0006635">
    <property type="term" value="P:fatty acid beta-oxidation"/>
    <property type="evidence" value="ECO:0007669"/>
    <property type="project" value="TreeGrafter"/>
</dbReference>
<dbReference type="AlphaFoldDB" id="A0A2H0CUF9"/>
<dbReference type="PANTHER" id="PTHR11941">
    <property type="entry name" value="ENOYL-COA HYDRATASE-RELATED"/>
    <property type="match status" value="1"/>
</dbReference>
<keyword evidence="1" id="KW-0456">Lyase</keyword>
<feature type="transmembrane region" description="Helical" evidence="2">
    <location>
        <begin position="111"/>
        <end position="130"/>
    </location>
</feature>
<dbReference type="GO" id="GO:0016829">
    <property type="term" value="F:lyase activity"/>
    <property type="evidence" value="ECO:0007669"/>
    <property type="project" value="UniProtKB-KW"/>
</dbReference>
<dbReference type="CDD" id="cd06558">
    <property type="entry name" value="crotonase-like"/>
    <property type="match status" value="1"/>
</dbReference>
<dbReference type="GO" id="GO:0005829">
    <property type="term" value="C:cytosol"/>
    <property type="evidence" value="ECO:0007669"/>
    <property type="project" value="TreeGrafter"/>
</dbReference>
<keyword evidence="2" id="KW-0472">Membrane</keyword>
<dbReference type="SUPFAM" id="SSF52096">
    <property type="entry name" value="ClpP/crotonase"/>
    <property type="match status" value="1"/>
</dbReference>
<dbReference type="InterPro" id="IPR029045">
    <property type="entry name" value="ClpP/crotonase-like_dom_sf"/>
</dbReference>
<protein>
    <recommendedName>
        <fullName evidence="5">Enoyl-CoA hydratase</fullName>
    </recommendedName>
</protein>
<keyword evidence="2" id="KW-1133">Transmembrane helix</keyword>
<proteinExistence type="predicted"/>
<comment type="caution">
    <text evidence="3">The sequence shown here is derived from an EMBL/GenBank/DDBJ whole genome shotgun (WGS) entry which is preliminary data.</text>
</comment>
<evidence type="ECO:0000313" key="3">
    <source>
        <dbReference type="EMBL" id="PIP73048.1"/>
    </source>
</evidence>
<evidence type="ECO:0000256" key="1">
    <source>
        <dbReference type="ARBA" id="ARBA00023239"/>
    </source>
</evidence>
<keyword evidence="2" id="KW-0812">Transmembrane</keyword>
<dbReference type="InterPro" id="IPR001753">
    <property type="entry name" value="Enoyl-CoA_hydra/iso"/>
</dbReference>
<accession>A0A2H0CUF9</accession>
<dbReference type="Gene3D" id="3.90.226.10">
    <property type="entry name" value="2-enoyl-CoA Hydratase, Chain A, domain 1"/>
    <property type="match status" value="1"/>
</dbReference>
<organism evidence="3 4">
    <name type="scientific">Candidatus Lloydbacteria bacterium CG22_combo_CG10-13_8_21_14_all_47_15</name>
    <dbReference type="NCBI Taxonomy" id="1974635"/>
    <lineage>
        <taxon>Bacteria</taxon>
        <taxon>Candidatus Lloydiibacteriota</taxon>
    </lineage>
</organism>
<dbReference type="Proteomes" id="UP000230638">
    <property type="component" value="Unassembled WGS sequence"/>
</dbReference>